<feature type="compositionally biased region" description="Polar residues" evidence="6">
    <location>
        <begin position="63"/>
        <end position="73"/>
    </location>
</feature>
<comment type="caution">
    <text evidence="8">The sequence shown here is derived from an EMBL/GenBank/DDBJ whole genome shotgun (WGS) entry which is preliminary data.</text>
</comment>
<dbReference type="InterPro" id="IPR050689">
    <property type="entry name" value="FKBP-type_PPIase"/>
</dbReference>
<dbReference type="PROSITE" id="PS50059">
    <property type="entry name" value="FKBP_PPIASE"/>
    <property type="match status" value="1"/>
</dbReference>
<dbReference type="Proteomes" id="UP000663801">
    <property type="component" value="Unassembled WGS sequence"/>
</dbReference>
<dbReference type="PANTHER" id="PTHR10516">
    <property type="entry name" value="PEPTIDYL-PROLYL CIS-TRANS ISOMERASE"/>
    <property type="match status" value="1"/>
</dbReference>
<reference evidence="8" key="1">
    <citation type="submission" date="2021-01" db="EMBL/GenBank/DDBJ databases">
        <title>KCTC 19127 draft genome.</title>
        <authorList>
            <person name="An D."/>
        </authorList>
    </citation>
    <scope>NUCLEOTIDE SEQUENCE</scope>
    <source>
        <strain evidence="8">KCTC 19127</strain>
    </source>
</reference>
<proteinExistence type="predicted"/>
<evidence type="ECO:0000256" key="3">
    <source>
        <dbReference type="ARBA" id="ARBA00023110"/>
    </source>
</evidence>
<evidence type="ECO:0000259" key="7">
    <source>
        <dbReference type="PROSITE" id="PS50059"/>
    </source>
</evidence>
<dbReference type="SUPFAM" id="SSF54534">
    <property type="entry name" value="FKBP-like"/>
    <property type="match status" value="1"/>
</dbReference>
<evidence type="ECO:0000256" key="2">
    <source>
        <dbReference type="ARBA" id="ARBA00013194"/>
    </source>
</evidence>
<evidence type="ECO:0000313" key="8">
    <source>
        <dbReference type="EMBL" id="MBM9477197.1"/>
    </source>
</evidence>
<organism evidence="8 9">
    <name type="scientific">Nakamurella flavida</name>
    <dbReference type="NCBI Taxonomy" id="363630"/>
    <lineage>
        <taxon>Bacteria</taxon>
        <taxon>Bacillati</taxon>
        <taxon>Actinomycetota</taxon>
        <taxon>Actinomycetes</taxon>
        <taxon>Nakamurellales</taxon>
        <taxon>Nakamurellaceae</taxon>
        <taxon>Nakamurella</taxon>
    </lineage>
</organism>
<feature type="region of interest" description="Disordered" evidence="6">
    <location>
        <begin position="226"/>
        <end position="249"/>
    </location>
</feature>
<evidence type="ECO:0000313" key="9">
    <source>
        <dbReference type="Proteomes" id="UP000663801"/>
    </source>
</evidence>
<gene>
    <name evidence="8" type="ORF">JL107_12130</name>
</gene>
<name>A0A939C6H4_9ACTN</name>
<dbReference type="GO" id="GO:0003755">
    <property type="term" value="F:peptidyl-prolyl cis-trans isomerase activity"/>
    <property type="evidence" value="ECO:0007669"/>
    <property type="project" value="UniProtKB-KW"/>
</dbReference>
<dbReference type="GO" id="GO:0005737">
    <property type="term" value="C:cytoplasm"/>
    <property type="evidence" value="ECO:0007669"/>
    <property type="project" value="TreeGrafter"/>
</dbReference>
<keyword evidence="3 5" id="KW-0697">Rotamase</keyword>
<feature type="compositionally biased region" description="Low complexity" evidence="6">
    <location>
        <begin position="44"/>
        <end position="57"/>
    </location>
</feature>
<evidence type="ECO:0000256" key="5">
    <source>
        <dbReference type="PROSITE-ProRule" id="PRU00277"/>
    </source>
</evidence>
<dbReference type="Pfam" id="PF00254">
    <property type="entry name" value="FKBP_C"/>
    <property type="match status" value="1"/>
</dbReference>
<keyword evidence="9" id="KW-1185">Reference proteome</keyword>
<dbReference type="Gene3D" id="3.10.50.40">
    <property type="match status" value="1"/>
</dbReference>
<dbReference type="InterPro" id="IPR001179">
    <property type="entry name" value="PPIase_FKBP_dom"/>
</dbReference>
<protein>
    <recommendedName>
        <fullName evidence="2 5">peptidylprolyl isomerase</fullName>
        <ecNumber evidence="2 5">5.2.1.8</ecNumber>
    </recommendedName>
</protein>
<feature type="region of interest" description="Disordered" evidence="6">
    <location>
        <begin position="44"/>
        <end position="75"/>
    </location>
</feature>
<dbReference type="EMBL" id="JAERWL010000009">
    <property type="protein sequence ID" value="MBM9477197.1"/>
    <property type="molecule type" value="Genomic_DNA"/>
</dbReference>
<dbReference type="AlphaFoldDB" id="A0A939C6H4"/>
<comment type="catalytic activity">
    <reaction evidence="1 5">
        <text>[protein]-peptidylproline (omega=180) = [protein]-peptidylproline (omega=0)</text>
        <dbReference type="Rhea" id="RHEA:16237"/>
        <dbReference type="Rhea" id="RHEA-COMP:10747"/>
        <dbReference type="Rhea" id="RHEA-COMP:10748"/>
        <dbReference type="ChEBI" id="CHEBI:83833"/>
        <dbReference type="ChEBI" id="CHEBI:83834"/>
        <dbReference type="EC" id="5.2.1.8"/>
    </reaction>
</comment>
<dbReference type="InterPro" id="IPR046357">
    <property type="entry name" value="PPIase_dom_sf"/>
</dbReference>
<sequence>MLRTKGCQALTGFTGIVRTVRVRAVVAVLPLVVLGACASGTSSVETSATTSTAASSSGPVTDANGSTVPSSEAATLGPEVPAATVVAAAVPADQLPTATGAFGEKPTLTFPADPPPSLQRQILTEGTGPEVAAGDWLVTNYLGQVWNGTVFDNSYDRNATSAFQIGVGKVVPGWDVGLTGVKVGSRVLLSLPPADGYGSTGQASAGITGTDTLVFVIDVVQAIGPNQGGQTDATPQPAPANAPEVTGDLGVKPTLTIPAGLAEPTAASTTVLATGTGPAVTDGSVLAQYVAVSWDGQPIGATWPDASADPTTQVGAGPQQIQIAAGSPFEGLVGVPVGSRVLVQLPAAAASATSGGQATPAIAAVLDIVAQTG</sequence>
<dbReference type="EC" id="5.2.1.8" evidence="2 5"/>
<evidence type="ECO:0000256" key="6">
    <source>
        <dbReference type="SAM" id="MobiDB-lite"/>
    </source>
</evidence>
<feature type="domain" description="PPIase FKBP-type" evidence="7">
    <location>
        <begin position="134"/>
        <end position="223"/>
    </location>
</feature>
<evidence type="ECO:0000256" key="4">
    <source>
        <dbReference type="ARBA" id="ARBA00023235"/>
    </source>
</evidence>
<evidence type="ECO:0000256" key="1">
    <source>
        <dbReference type="ARBA" id="ARBA00000971"/>
    </source>
</evidence>
<accession>A0A939C6H4</accession>
<keyword evidence="4 5" id="KW-0413">Isomerase</keyword>
<dbReference type="PANTHER" id="PTHR10516:SF428">
    <property type="entry name" value="PEPTIDYLPROLYL ISOMERASE"/>
    <property type="match status" value="1"/>
</dbReference>